<sequence>MRILRLSVAGFGPYKTAQHVDFEAFRDDGLFLITGKTGAGKSSILDAICYALYGSVPRYESTQQRLRSDHCGADDPSFVELEFLVGDEGGTRYRVRRSPEYERPKARGTGTTVQKTTAQLDRLVDGEWQGIAARPVDVGNELDRILRLSKDQFLQVILLAQNRFQQFLLARNDDRQAVLRTLFGTRRFEQIEAALIERQKALRAQLESGRQGVAHQAALVAGLLAVGEDDAAPEEPGVTWFEAALAALDTQLQSAEAHAGEADRAFAEADAAHRALVDTRKAQSRRDAAAARLAEHEAEQDAIDAERRTLADARRAAVVWPQLTALRAAEAARVAARSLEADARAAYAGVGSGESTAESLAIAIDETTRRLGTLESVAAEERRLPELDADAEHLNSTAEARAAAVADATERIEALPPRIDSVTAALTAARVQAAGEADARGRVERSTVARDAALLARELESEHDQALADETEASGAHAAAAARVHELMRQRLAGYAGELAAALVSGDPCAVCGSVEHPAPAAGDAAPVTEGDIELAKGDADRAAAAYAAATALLGDVATRLAGARSAAGGKTLDQLDDELAAAHAALRDVEAAHADAERLEAERERLRGELDAATTGLAGLRAESEAASRRRAEHSSILTSIADRVAQHLGGFESVAAHVESLQEQLAAANRLVQAITAVEADEKAVRSATSVLHAQLAEHDFADEQAVETARRTLAEITAIDARIREHEQAVSSARATLAEPELAGLPAEPVDLDAAAERLTSARTARDAALAARSSVAQRRTQVAQIVTSVRAQQAASAALDEEYQKLRELASVVQGNEPNTKRMRLETYVLAAQLEEIVAAANLRLRAMTSGRYALEHDDSLQYRGSRSGLGLAILDQHTGRSRPTHSLSGGETFLASLALALGLAEVVTQQAGGITLDTLFIDEGFGSLDADTLEIAMATLDSLRAGGRTIGLISHVEAMKEQIPAKLRISVTPQGDSEIAPDYELAAV</sequence>
<evidence type="ECO:0000256" key="3">
    <source>
        <dbReference type="ARBA" id="ARBA00013368"/>
    </source>
</evidence>
<gene>
    <name evidence="6" type="ORF">EEJ31_08560</name>
</gene>
<evidence type="ECO:0000256" key="2">
    <source>
        <dbReference type="ARBA" id="ARBA00011322"/>
    </source>
</evidence>
<dbReference type="InterPro" id="IPR038729">
    <property type="entry name" value="Rad50/SbcC_AAA"/>
</dbReference>
<name>A0A3M8L9T6_9MICO</name>
<dbReference type="PANTHER" id="PTHR32114">
    <property type="entry name" value="ABC TRANSPORTER ABCH.3"/>
    <property type="match status" value="1"/>
</dbReference>
<comment type="subunit">
    <text evidence="2">Heterodimer of SbcC and SbcD.</text>
</comment>
<evidence type="ECO:0000256" key="4">
    <source>
        <dbReference type="SAM" id="Coils"/>
    </source>
</evidence>
<dbReference type="Gene3D" id="3.40.50.300">
    <property type="entry name" value="P-loop containing nucleotide triphosphate hydrolases"/>
    <property type="match status" value="2"/>
</dbReference>
<comment type="caution">
    <text evidence="6">The sequence shown here is derived from an EMBL/GenBank/DDBJ whole genome shotgun (WGS) entry which is preliminary data.</text>
</comment>
<dbReference type="PANTHER" id="PTHR32114:SF2">
    <property type="entry name" value="ABC TRANSPORTER ABCH.3"/>
    <property type="match status" value="1"/>
</dbReference>
<dbReference type="AlphaFoldDB" id="A0A3M8L9T6"/>
<accession>A0A3M8L9T6</accession>
<protein>
    <recommendedName>
        <fullName evidence="3">Nuclease SbcCD subunit C</fullName>
    </recommendedName>
</protein>
<dbReference type="Proteomes" id="UP000279859">
    <property type="component" value="Unassembled WGS sequence"/>
</dbReference>
<reference evidence="6 7" key="1">
    <citation type="submission" date="2018-11" db="EMBL/GenBank/DDBJ databases">
        <title>Cryobacterium sp. nov., isolated from rhizosphere soil of lettuce.</title>
        <authorList>
            <person name="Wang Y."/>
        </authorList>
    </citation>
    <scope>NUCLEOTIDE SEQUENCE [LARGE SCALE GENOMIC DNA]</scope>
    <source>
        <strain evidence="6 7">NEAU-85</strain>
    </source>
</reference>
<keyword evidence="4" id="KW-0175">Coiled coil</keyword>
<dbReference type="EMBL" id="RDSR01000012">
    <property type="protein sequence ID" value="RNE62267.1"/>
    <property type="molecule type" value="Genomic_DNA"/>
</dbReference>
<dbReference type="SUPFAM" id="SSF52540">
    <property type="entry name" value="P-loop containing nucleoside triphosphate hydrolases"/>
    <property type="match status" value="1"/>
</dbReference>
<organism evidence="6 7">
    <name type="scientific">Cryobacterium tepidiphilum</name>
    <dbReference type="NCBI Taxonomy" id="2486026"/>
    <lineage>
        <taxon>Bacteria</taxon>
        <taxon>Bacillati</taxon>
        <taxon>Actinomycetota</taxon>
        <taxon>Actinomycetes</taxon>
        <taxon>Micrococcales</taxon>
        <taxon>Microbacteriaceae</taxon>
        <taxon>Cryobacterium</taxon>
    </lineage>
</organism>
<dbReference type="Pfam" id="PF13476">
    <property type="entry name" value="AAA_23"/>
    <property type="match status" value="1"/>
</dbReference>
<evidence type="ECO:0000313" key="7">
    <source>
        <dbReference type="Proteomes" id="UP000279859"/>
    </source>
</evidence>
<evidence type="ECO:0000256" key="1">
    <source>
        <dbReference type="ARBA" id="ARBA00006930"/>
    </source>
</evidence>
<dbReference type="InterPro" id="IPR027417">
    <property type="entry name" value="P-loop_NTPase"/>
</dbReference>
<dbReference type="OrthoDB" id="9795626at2"/>
<dbReference type="Pfam" id="PF13558">
    <property type="entry name" value="SbcC_Walker_B"/>
    <property type="match status" value="1"/>
</dbReference>
<evidence type="ECO:0000313" key="6">
    <source>
        <dbReference type="EMBL" id="RNE62267.1"/>
    </source>
</evidence>
<keyword evidence="7" id="KW-1185">Reference proteome</keyword>
<feature type="coiled-coil region" evidence="4">
    <location>
        <begin position="279"/>
        <end position="316"/>
    </location>
</feature>
<dbReference type="GO" id="GO:0016887">
    <property type="term" value="F:ATP hydrolysis activity"/>
    <property type="evidence" value="ECO:0007669"/>
    <property type="project" value="InterPro"/>
</dbReference>
<feature type="domain" description="Rad50/SbcC-type AAA" evidence="5">
    <location>
        <begin position="5"/>
        <end position="199"/>
    </location>
</feature>
<evidence type="ECO:0000259" key="5">
    <source>
        <dbReference type="Pfam" id="PF13476"/>
    </source>
</evidence>
<comment type="similarity">
    <text evidence="1">Belongs to the SMC family. SbcC subfamily.</text>
</comment>
<dbReference type="RefSeq" id="WP_123045890.1">
    <property type="nucleotide sequence ID" value="NZ_RDSR01000012.1"/>
</dbReference>
<dbReference type="GO" id="GO:0006302">
    <property type="term" value="P:double-strand break repair"/>
    <property type="evidence" value="ECO:0007669"/>
    <property type="project" value="InterPro"/>
</dbReference>
<feature type="coiled-coil region" evidence="4">
    <location>
        <begin position="573"/>
        <end position="624"/>
    </location>
</feature>
<proteinExistence type="inferred from homology"/>